<name>A0A8J5XVG8_DIALT</name>
<keyword evidence="2" id="KW-0812">Transmembrane</keyword>
<proteinExistence type="predicted"/>
<evidence type="ECO:0000313" key="5">
    <source>
        <dbReference type="Proteomes" id="UP000751190"/>
    </source>
</evidence>
<feature type="chain" id="PRO_5035184562" description="Thioredoxin domain-containing protein" evidence="3">
    <location>
        <begin position="20"/>
        <end position="600"/>
    </location>
</feature>
<evidence type="ECO:0008006" key="6">
    <source>
        <dbReference type="Google" id="ProtNLM"/>
    </source>
</evidence>
<evidence type="ECO:0000256" key="3">
    <source>
        <dbReference type="SAM" id="SignalP"/>
    </source>
</evidence>
<keyword evidence="5" id="KW-1185">Reference proteome</keyword>
<dbReference type="Proteomes" id="UP000751190">
    <property type="component" value="Unassembled WGS sequence"/>
</dbReference>
<accession>A0A8J5XVG8</accession>
<feature type="compositionally biased region" description="Basic and acidic residues" evidence="1">
    <location>
        <begin position="534"/>
        <end position="543"/>
    </location>
</feature>
<dbReference type="OrthoDB" id="10645550at2759"/>
<evidence type="ECO:0000313" key="4">
    <source>
        <dbReference type="EMBL" id="KAG8469362.1"/>
    </source>
</evidence>
<reference evidence="4" key="1">
    <citation type="submission" date="2021-05" db="EMBL/GenBank/DDBJ databases">
        <title>The genome of the haptophyte Pavlova lutheri (Diacronema luteri, Pavlovales) - a model for lipid biosynthesis in eukaryotic algae.</title>
        <authorList>
            <person name="Hulatt C.J."/>
            <person name="Posewitz M.C."/>
        </authorList>
    </citation>
    <scope>NUCLEOTIDE SEQUENCE</scope>
    <source>
        <strain evidence="4">NIVA-4/92</strain>
    </source>
</reference>
<organism evidence="4 5">
    <name type="scientific">Diacronema lutheri</name>
    <name type="common">Unicellular marine alga</name>
    <name type="synonym">Monochrysis lutheri</name>
    <dbReference type="NCBI Taxonomy" id="2081491"/>
    <lineage>
        <taxon>Eukaryota</taxon>
        <taxon>Haptista</taxon>
        <taxon>Haptophyta</taxon>
        <taxon>Pavlovophyceae</taxon>
        <taxon>Pavlovales</taxon>
        <taxon>Pavlovaceae</taxon>
        <taxon>Diacronema</taxon>
    </lineage>
</organism>
<gene>
    <name evidence="4" type="ORF">KFE25_005817</name>
</gene>
<feature type="transmembrane region" description="Helical" evidence="2">
    <location>
        <begin position="201"/>
        <end position="222"/>
    </location>
</feature>
<comment type="caution">
    <text evidence="4">The sequence shown here is derived from an EMBL/GenBank/DDBJ whole genome shotgun (WGS) entry which is preliminary data.</text>
</comment>
<dbReference type="AlphaFoldDB" id="A0A8J5XVG8"/>
<dbReference type="EMBL" id="JAGTXO010000002">
    <property type="protein sequence ID" value="KAG8469362.1"/>
    <property type="molecule type" value="Genomic_DNA"/>
</dbReference>
<evidence type="ECO:0000256" key="1">
    <source>
        <dbReference type="SAM" id="MobiDB-lite"/>
    </source>
</evidence>
<feature type="region of interest" description="Disordered" evidence="1">
    <location>
        <begin position="523"/>
        <end position="545"/>
    </location>
</feature>
<sequence length="600" mass="60153">MCARALCCVAALACASAQAEPKLPTFSTEERFAQALIESPLLLLFFFHARLPPAPDAGSGAGGGAGERPSEDSVDGGMATIKLATEVASLAGAFPGHVAAVDCARLPRVCAERLVSTTPAFKLWSNGRFTRYTGSLDGRSLGAFLLRKLSAQPSTLPASRASEPAGGGGGGGVVRAWAAVGVQAWALAARVAPLLGARPELLLAGGAASAVLCGLLAVYAMGIRPRSRRARRARAQACGAHVQFDGGSGWFVTPGCAADAAAVGGDGGGGGGGAQLPAVLLIGPLAPADKRLRREQRAAVERIALKLSARGMRCLVLEPPDGGAAALGSAVATIAAAADWLRHTPDAHGARPAVPSRVGAVGMYDGGRILSRAARLGKCPVDCCVIFELAAREDALDAATIAAVTSAPKHGKARGGGGGGGGGVDDGRAAVLASVLAEVDALSSGRRVAVQLHVDVLDGPLGIGAAAQGPPSAAMSARHVDVRAHVAAKLRAAGASLQTGAGGSDGLGCSGSTSRLFVYGEPHAPAADRGGGGGHDDGARTDGGRTAGEWTAEHAHCPLLARSAHAAALPLLLQPDGRREVAKGFAWVRMAAFLNFHLAR</sequence>
<keyword evidence="2" id="KW-0472">Membrane</keyword>
<feature type="signal peptide" evidence="3">
    <location>
        <begin position="1"/>
        <end position="19"/>
    </location>
</feature>
<keyword evidence="2" id="KW-1133">Transmembrane helix</keyword>
<keyword evidence="3" id="KW-0732">Signal</keyword>
<protein>
    <recommendedName>
        <fullName evidence="6">Thioredoxin domain-containing protein</fullName>
    </recommendedName>
</protein>
<evidence type="ECO:0000256" key="2">
    <source>
        <dbReference type="SAM" id="Phobius"/>
    </source>
</evidence>